<dbReference type="GO" id="GO:0012505">
    <property type="term" value="C:endomembrane system"/>
    <property type="evidence" value="ECO:0007669"/>
    <property type="project" value="UniProtKB-SubCell"/>
</dbReference>
<evidence type="ECO:0000256" key="1">
    <source>
        <dbReference type="ARBA" id="ARBA00004127"/>
    </source>
</evidence>
<keyword evidence="7" id="KW-0645">Protease</keyword>
<dbReference type="CDD" id="cd06159">
    <property type="entry name" value="S2P-M50_PDZ_Arch"/>
    <property type="match status" value="1"/>
</dbReference>
<dbReference type="InterPro" id="IPR036034">
    <property type="entry name" value="PDZ_sf"/>
</dbReference>
<dbReference type="GO" id="GO:0016020">
    <property type="term" value="C:membrane"/>
    <property type="evidence" value="ECO:0007669"/>
    <property type="project" value="InterPro"/>
</dbReference>
<feature type="transmembrane region" description="Helical" evidence="5">
    <location>
        <begin position="354"/>
        <end position="374"/>
    </location>
</feature>
<feature type="transmembrane region" description="Helical" evidence="5">
    <location>
        <begin position="288"/>
        <end position="312"/>
    </location>
</feature>
<dbReference type="GO" id="GO:0004222">
    <property type="term" value="F:metalloendopeptidase activity"/>
    <property type="evidence" value="ECO:0007669"/>
    <property type="project" value="InterPro"/>
</dbReference>
<feature type="transmembrane region" description="Helical" evidence="5">
    <location>
        <begin position="148"/>
        <end position="165"/>
    </location>
</feature>
<evidence type="ECO:0000256" key="4">
    <source>
        <dbReference type="ARBA" id="ARBA00023136"/>
    </source>
</evidence>
<protein>
    <submittedName>
        <fullName evidence="7">Zn-dependent protease</fullName>
    </submittedName>
</protein>
<dbReference type="Pfam" id="PF02163">
    <property type="entry name" value="Peptidase_M50"/>
    <property type="match status" value="1"/>
</dbReference>
<evidence type="ECO:0000313" key="8">
    <source>
        <dbReference type="Proteomes" id="UP000740329"/>
    </source>
</evidence>
<feature type="domain" description="Peptidase M50" evidence="6">
    <location>
        <begin position="119"/>
        <end position="340"/>
    </location>
</feature>
<dbReference type="InterPro" id="IPR001193">
    <property type="entry name" value="MBTPS2"/>
</dbReference>
<gene>
    <name evidence="7" type="ORF">J3E07_001257</name>
</gene>
<feature type="transmembrane region" description="Helical" evidence="5">
    <location>
        <begin position="6"/>
        <end position="22"/>
    </location>
</feature>
<dbReference type="Proteomes" id="UP000740329">
    <property type="component" value="Unassembled WGS sequence"/>
</dbReference>
<keyword evidence="4 5" id="KW-0472">Membrane</keyword>
<evidence type="ECO:0000313" key="7">
    <source>
        <dbReference type="EMBL" id="MBP2201832.1"/>
    </source>
</evidence>
<comment type="subcellular location">
    <subcellularLocation>
        <location evidence="1">Endomembrane system</location>
        <topology evidence="1">Multi-pass membrane protein</topology>
    </subcellularLocation>
</comment>
<dbReference type="RefSeq" id="WP_209591351.1">
    <property type="nucleotide sequence ID" value="NZ_JAGGMU010000003.1"/>
</dbReference>
<dbReference type="PANTHER" id="PTHR13325">
    <property type="entry name" value="PROTEASE M50 MEMBRANE-BOUND TRANSCRIPTION FACTOR SITE 2 PROTEASE"/>
    <property type="match status" value="1"/>
</dbReference>
<name>A0A8J7RHA9_METVO</name>
<reference evidence="7" key="1">
    <citation type="submission" date="2021-03" db="EMBL/GenBank/DDBJ databases">
        <title>Genomic Encyclopedia of Type Strains, Phase IV (KMG-V): Genome sequencing to study the core and pangenomes of soil and plant-associated prokaryotes.</title>
        <authorList>
            <person name="Whitman W."/>
        </authorList>
    </citation>
    <scope>NUCLEOTIDE SEQUENCE</scope>
    <source>
        <strain evidence="7">C4</strain>
    </source>
</reference>
<evidence type="ECO:0000256" key="2">
    <source>
        <dbReference type="ARBA" id="ARBA00022692"/>
    </source>
</evidence>
<proteinExistence type="predicted"/>
<dbReference type="PANTHER" id="PTHR13325:SF3">
    <property type="entry name" value="MEMBRANE-BOUND TRANSCRIPTION FACTOR SITE-2 PROTEASE"/>
    <property type="match status" value="1"/>
</dbReference>
<dbReference type="EMBL" id="JAGGMV010000003">
    <property type="protein sequence ID" value="MBP2201832.1"/>
    <property type="molecule type" value="Genomic_DNA"/>
</dbReference>
<feature type="transmembrane region" description="Helical" evidence="5">
    <location>
        <begin position="177"/>
        <end position="198"/>
    </location>
</feature>
<dbReference type="InterPro" id="IPR008915">
    <property type="entry name" value="Peptidase_M50"/>
</dbReference>
<keyword evidence="7" id="KW-0378">Hydrolase</keyword>
<comment type="caution">
    <text evidence="7">The sequence shown here is derived from an EMBL/GenBank/DDBJ whole genome shotgun (WGS) entry which is preliminary data.</text>
</comment>
<dbReference type="GO" id="GO:0031293">
    <property type="term" value="P:membrane protein intracellular domain proteolysis"/>
    <property type="evidence" value="ECO:0007669"/>
    <property type="project" value="TreeGrafter"/>
</dbReference>
<dbReference type="Gene3D" id="2.30.42.10">
    <property type="match status" value="1"/>
</dbReference>
<sequence length="375" mass="41817">MDLSQNMVLIIFILLWILLLTLDKFKEKYNLKINYELKTYFVFGVLKTKIGLKFIDKVGKYKFWRWLSTLSIPLAVLISIFGFVNYLMSSLSVINGSIEREAATPVIMLFGNTIPWIAGIIALGLGITIHELAHGIVARSFNQKIKSTGILLALGIPLGAFVEFTEEYQNSAKRVRGSVAAAGPISNLILALLFLFALPWGTSLDSDIIISNVLEDRPAEGVLFDNDTIYSINGVKINSLAEFQKEASKLKPNTSSNIVVMRNDELLDYNITTDSDGKIGIMAITSGYVNLLINIIYWSFMLNLLLAIFNLLPAIPLDGYHIWISLPDTIRELGNSRITDHIANGLSYIINDKVLHSIGSLIWLLIIVVIIYSFI</sequence>
<organism evidence="7 8">
    <name type="scientific">Methanococcus voltae</name>
    <dbReference type="NCBI Taxonomy" id="2188"/>
    <lineage>
        <taxon>Archaea</taxon>
        <taxon>Methanobacteriati</taxon>
        <taxon>Methanobacteriota</taxon>
        <taxon>Methanomada group</taxon>
        <taxon>Methanococci</taxon>
        <taxon>Methanococcales</taxon>
        <taxon>Methanococcaceae</taxon>
        <taxon>Methanococcus</taxon>
    </lineage>
</organism>
<evidence type="ECO:0000256" key="3">
    <source>
        <dbReference type="ARBA" id="ARBA00022989"/>
    </source>
</evidence>
<keyword evidence="3 5" id="KW-1133">Transmembrane helix</keyword>
<feature type="transmembrane region" description="Helical" evidence="5">
    <location>
        <begin position="63"/>
        <end position="86"/>
    </location>
</feature>
<feature type="transmembrane region" description="Helical" evidence="5">
    <location>
        <begin position="106"/>
        <end position="127"/>
    </location>
</feature>
<evidence type="ECO:0000259" key="6">
    <source>
        <dbReference type="Pfam" id="PF02163"/>
    </source>
</evidence>
<dbReference type="SUPFAM" id="SSF50156">
    <property type="entry name" value="PDZ domain-like"/>
    <property type="match status" value="1"/>
</dbReference>
<keyword evidence="2 5" id="KW-0812">Transmembrane</keyword>
<accession>A0A8J7RHA9</accession>
<dbReference type="OrthoDB" id="15212at2157"/>
<dbReference type="GO" id="GO:0005737">
    <property type="term" value="C:cytoplasm"/>
    <property type="evidence" value="ECO:0007669"/>
    <property type="project" value="TreeGrafter"/>
</dbReference>
<dbReference type="AlphaFoldDB" id="A0A8J7RHA9"/>
<evidence type="ECO:0000256" key="5">
    <source>
        <dbReference type="SAM" id="Phobius"/>
    </source>
</evidence>